<evidence type="ECO:0000313" key="3">
    <source>
        <dbReference type="EMBL" id="CAB3802724.1"/>
    </source>
</evidence>
<reference evidence="3 4" key="1">
    <citation type="submission" date="2020-04" db="EMBL/GenBank/DDBJ databases">
        <authorList>
            <person name="De Canck E."/>
        </authorList>
    </citation>
    <scope>NUCLEOTIDE SEQUENCE [LARGE SCALE GENOMIC DNA]</scope>
    <source>
        <strain evidence="3 4">LMG 28138</strain>
    </source>
</reference>
<dbReference type="SUPFAM" id="SSF50891">
    <property type="entry name" value="Cyclophilin-like"/>
    <property type="match status" value="1"/>
</dbReference>
<proteinExistence type="predicted"/>
<dbReference type="Pfam" id="PF18050">
    <property type="entry name" value="Cyclophil_like2"/>
    <property type="match status" value="1"/>
</dbReference>
<keyword evidence="1" id="KW-0732">Signal</keyword>
<dbReference type="InterPro" id="IPR041183">
    <property type="entry name" value="Cyclophilin-like"/>
</dbReference>
<dbReference type="InterPro" id="IPR029000">
    <property type="entry name" value="Cyclophilin-like_dom_sf"/>
</dbReference>
<evidence type="ECO:0000259" key="2">
    <source>
        <dbReference type="Pfam" id="PF18050"/>
    </source>
</evidence>
<name>A0A6S7D0I2_9BURK</name>
<organism evidence="3 4">
    <name type="scientific">Pararobbsia alpina</name>
    <dbReference type="NCBI Taxonomy" id="621374"/>
    <lineage>
        <taxon>Bacteria</taxon>
        <taxon>Pseudomonadati</taxon>
        <taxon>Pseudomonadota</taxon>
        <taxon>Betaproteobacteria</taxon>
        <taxon>Burkholderiales</taxon>
        <taxon>Burkholderiaceae</taxon>
        <taxon>Pararobbsia</taxon>
    </lineage>
</organism>
<keyword evidence="4" id="KW-1185">Reference proteome</keyword>
<evidence type="ECO:0000313" key="4">
    <source>
        <dbReference type="Proteomes" id="UP000494115"/>
    </source>
</evidence>
<accession>A0A6S7D0I2</accession>
<dbReference type="RefSeq" id="WP_246257951.1">
    <property type="nucleotide sequence ID" value="NZ_CADIKM010000050.1"/>
</dbReference>
<sequence length="151" mass="16587">MKIRSVAAAALCMNLMHAYAVPPVAAAGPNANTAGERRIWMAVGERRFSITLADNQAARAFAAHLPLTLDMPDLNGNEKHAKLPKALPTKDSQPGTIRVGDLMLWRVDTLVVFYLTFDSPYLYTRLGRIDEPASLPDVLGRGQARIVFTRE</sequence>
<dbReference type="Proteomes" id="UP000494115">
    <property type="component" value="Unassembled WGS sequence"/>
</dbReference>
<feature type="signal peptide" evidence="1">
    <location>
        <begin position="1"/>
        <end position="20"/>
    </location>
</feature>
<gene>
    <name evidence="3" type="ORF">LMG28138_05240</name>
</gene>
<feature type="domain" description="Cyclophilin-like" evidence="2">
    <location>
        <begin position="41"/>
        <end position="143"/>
    </location>
</feature>
<evidence type="ECO:0000256" key="1">
    <source>
        <dbReference type="SAM" id="SignalP"/>
    </source>
</evidence>
<feature type="chain" id="PRO_5028799743" description="Cyclophilin-like domain-containing protein" evidence="1">
    <location>
        <begin position="21"/>
        <end position="151"/>
    </location>
</feature>
<dbReference type="Gene3D" id="2.40.100.20">
    <property type="match status" value="1"/>
</dbReference>
<dbReference type="AlphaFoldDB" id="A0A6S7D0I2"/>
<protein>
    <recommendedName>
        <fullName evidence="2">Cyclophilin-like domain-containing protein</fullName>
    </recommendedName>
</protein>
<dbReference type="EMBL" id="CADIKM010000050">
    <property type="protein sequence ID" value="CAB3802724.1"/>
    <property type="molecule type" value="Genomic_DNA"/>
</dbReference>